<dbReference type="AlphaFoldDB" id="A0A1L5PCU9"/>
<accession>A0A1L5PCU9</accession>
<feature type="region of interest" description="Disordered" evidence="1">
    <location>
        <begin position="34"/>
        <end position="65"/>
    </location>
</feature>
<evidence type="ECO:0000256" key="1">
    <source>
        <dbReference type="SAM" id="MobiDB-lite"/>
    </source>
</evidence>
<gene>
    <name evidence="2" type="ORF">AM571_PC00281</name>
</gene>
<keyword evidence="2" id="KW-0614">Plasmid</keyword>
<sequence length="65" mass="6261">MLQPAAHRAELAAAVHQNMIIGEGSIEALVSGGTGAGTGPAIARSSAPIPPKSKAAAGSLEMSPG</sequence>
<evidence type="ECO:0000313" key="2">
    <source>
        <dbReference type="EMBL" id="APO78021.1"/>
    </source>
</evidence>
<dbReference type="Proteomes" id="UP000185109">
    <property type="component" value="Plasmid pRsp8C3c"/>
</dbReference>
<protein>
    <submittedName>
        <fullName evidence="2">Uncharacterized protein</fullName>
    </submittedName>
</protein>
<organism evidence="2 3">
    <name type="scientific">Rhizobium etli 8C-3</name>
    <dbReference type="NCBI Taxonomy" id="538025"/>
    <lineage>
        <taxon>Bacteria</taxon>
        <taxon>Pseudomonadati</taxon>
        <taxon>Pseudomonadota</taxon>
        <taxon>Alphaproteobacteria</taxon>
        <taxon>Hyphomicrobiales</taxon>
        <taxon>Rhizobiaceae</taxon>
        <taxon>Rhizobium/Agrobacterium group</taxon>
        <taxon>Rhizobium</taxon>
    </lineage>
</organism>
<dbReference type="EMBL" id="CP017244">
    <property type="protein sequence ID" value="APO78021.1"/>
    <property type="molecule type" value="Genomic_DNA"/>
</dbReference>
<feature type="compositionally biased region" description="Low complexity" evidence="1">
    <location>
        <begin position="39"/>
        <end position="59"/>
    </location>
</feature>
<geneLocation type="plasmid" evidence="3">
    <name>prsp8c3c</name>
</geneLocation>
<name>A0A1L5PCU9_RHIET</name>
<reference evidence="2 3" key="1">
    <citation type="submission" date="2016-09" db="EMBL/GenBank/DDBJ databases">
        <title>The complete genome sequences of Rhizobium gallicum, symbiovars gallicum and phaseoli, symbionts associated to common bean (Phaseolus vulgaris).</title>
        <authorList>
            <person name="Bustos P."/>
            <person name="Santamaria R.I."/>
            <person name="Perez-Carrascal O.M."/>
            <person name="Juarez S."/>
            <person name="Lozano L."/>
            <person name="Martinez-Flores I."/>
            <person name="Martinez-Romero E."/>
            <person name="Cevallos M."/>
            <person name="Romero D."/>
            <person name="Davila G."/>
            <person name="Gonzalez V."/>
        </authorList>
    </citation>
    <scope>NUCLEOTIDE SEQUENCE [LARGE SCALE GENOMIC DNA]</scope>
    <source>
        <strain evidence="2 3">8C-3</strain>
        <plasmid evidence="3">Plasmid prsp8c3c</plasmid>
    </source>
</reference>
<proteinExistence type="predicted"/>
<evidence type="ECO:0000313" key="3">
    <source>
        <dbReference type="Proteomes" id="UP000185109"/>
    </source>
</evidence>